<dbReference type="AlphaFoldDB" id="A0A8J6BQX1"/>
<evidence type="ECO:0000313" key="1">
    <source>
        <dbReference type="EMBL" id="KAG8092624.1"/>
    </source>
</evidence>
<dbReference type="OrthoDB" id="1687362at2759"/>
<dbReference type="Proteomes" id="UP000729402">
    <property type="component" value="Unassembled WGS sequence"/>
</dbReference>
<reference evidence="1" key="2">
    <citation type="submission" date="2021-02" db="EMBL/GenBank/DDBJ databases">
        <authorList>
            <person name="Kimball J.A."/>
            <person name="Haas M.W."/>
            <person name="Macchietto M."/>
            <person name="Kono T."/>
            <person name="Duquette J."/>
            <person name="Shao M."/>
        </authorList>
    </citation>
    <scope>NUCLEOTIDE SEQUENCE</scope>
    <source>
        <tissue evidence="1">Fresh leaf tissue</tissue>
    </source>
</reference>
<reference evidence="1" key="1">
    <citation type="journal article" date="2021" name="bioRxiv">
        <title>Whole Genome Assembly and Annotation of Northern Wild Rice, Zizania palustris L., Supports a Whole Genome Duplication in the Zizania Genus.</title>
        <authorList>
            <person name="Haas M."/>
            <person name="Kono T."/>
            <person name="Macchietto M."/>
            <person name="Millas R."/>
            <person name="McGilp L."/>
            <person name="Shao M."/>
            <person name="Duquette J."/>
            <person name="Hirsch C.N."/>
            <person name="Kimball J."/>
        </authorList>
    </citation>
    <scope>NUCLEOTIDE SEQUENCE</scope>
    <source>
        <tissue evidence="1">Fresh leaf tissue</tissue>
    </source>
</reference>
<protein>
    <submittedName>
        <fullName evidence="1">Uncharacterized protein</fullName>
    </submittedName>
</protein>
<gene>
    <name evidence="1" type="ORF">GUJ93_ZPchr0012g21242</name>
</gene>
<comment type="caution">
    <text evidence="1">The sequence shown here is derived from an EMBL/GenBank/DDBJ whole genome shotgun (WGS) entry which is preliminary data.</text>
</comment>
<organism evidence="1 2">
    <name type="scientific">Zizania palustris</name>
    <name type="common">Northern wild rice</name>
    <dbReference type="NCBI Taxonomy" id="103762"/>
    <lineage>
        <taxon>Eukaryota</taxon>
        <taxon>Viridiplantae</taxon>
        <taxon>Streptophyta</taxon>
        <taxon>Embryophyta</taxon>
        <taxon>Tracheophyta</taxon>
        <taxon>Spermatophyta</taxon>
        <taxon>Magnoliopsida</taxon>
        <taxon>Liliopsida</taxon>
        <taxon>Poales</taxon>
        <taxon>Poaceae</taxon>
        <taxon>BOP clade</taxon>
        <taxon>Oryzoideae</taxon>
        <taxon>Oryzeae</taxon>
        <taxon>Zizaniinae</taxon>
        <taxon>Zizania</taxon>
    </lineage>
</organism>
<keyword evidence="2" id="KW-1185">Reference proteome</keyword>
<sequence>MPSTRCSTAVAVSVKIVNLFSPLPGAAFSTSAIRSDASRISRGELGALRIGGCGGGHGAVIRRVRKVVHRPQGAGEEDSTAGLDAQKADVAAGKAVAQILRNSLGPKSMDKMLQSPDGDATISKRPLTRSLVLPCLAYLLLLGGLLPYDLDIATVALKISVFAEIEMHV</sequence>
<dbReference type="EMBL" id="JAAALK010000080">
    <property type="protein sequence ID" value="KAG8092624.1"/>
    <property type="molecule type" value="Genomic_DNA"/>
</dbReference>
<proteinExistence type="predicted"/>
<accession>A0A8J6BQX1</accession>
<evidence type="ECO:0000313" key="2">
    <source>
        <dbReference type="Proteomes" id="UP000729402"/>
    </source>
</evidence>
<name>A0A8J6BQX1_ZIZPA</name>